<keyword evidence="4" id="KW-1185">Reference proteome</keyword>
<evidence type="ECO:0000259" key="2">
    <source>
        <dbReference type="PROSITE" id="PS00028"/>
    </source>
</evidence>
<organism evidence="3 4">
    <name type="scientific">Paraconiothyrium brasiliense</name>
    <dbReference type="NCBI Taxonomy" id="300254"/>
    <lineage>
        <taxon>Eukaryota</taxon>
        <taxon>Fungi</taxon>
        <taxon>Dikarya</taxon>
        <taxon>Ascomycota</taxon>
        <taxon>Pezizomycotina</taxon>
        <taxon>Dothideomycetes</taxon>
        <taxon>Pleosporomycetidae</taxon>
        <taxon>Pleosporales</taxon>
        <taxon>Massarineae</taxon>
        <taxon>Didymosphaeriaceae</taxon>
        <taxon>Paraconiothyrium</taxon>
    </lineage>
</organism>
<dbReference type="PROSITE" id="PS00028">
    <property type="entry name" value="ZINC_FINGER_C2H2_1"/>
    <property type="match status" value="1"/>
</dbReference>
<evidence type="ECO:0000313" key="3">
    <source>
        <dbReference type="EMBL" id="KAL1598048.1"/>
    </source>
</evidence>
<name>A0ABR3R1F2_9PLEO</name>
<gene>
    <name evidence="3" type="ORF">SLS60_008536</name>
</gene>
<protein>
    <recommendedName>
        <fullName evidence="2">C2H2-type domain-containing protein</fullName>
    </recommendedName>
</protein>
<sequence length="262" mass="29357">MYRMHRRIWLCHLDKDSFTEKSAYENHVRAVHPDKASILLTPELISFRETTTKNCDRACPVCLKGFTRTLDLQKHLACHLESVALLSLPPEDQATDESGSHAGTLDQSHKAERRHHMVSRSIVNDFPEAGGGPPTFDENAHSHEAASPDDAGLKLTSESLMNILEESESGSSKKEDALKHLNTSLWLHAQVRTVPVDQESMDQPLEQQQRDVFQGLEQVPTTPTMESATNLRQTEGPKMGWQAKVCHCVSCERYLTDVSFTA</sequence>
<evidence type="ECO:0000313" key="4">
    <source>
        <dbReference type="Proteomes" id="UP001521785"/>
    </source>
</evidence>
<comment type="caution">
    <text evidence="3">The sequence shown here is derived from an EMBL/GenBank/DDBJ whole genome shotgun (WGS) entry which is preliminary data.</text>
</comment>
<accession>A0ABR3R1F2</accession>
<dbReference type="Proteomes" id="UP001521785">
    <property type="component" value="Unassembled WGS sequence"/>
</dbReference>
<dbReference type="EMBL" id="JAKJXO020000012">
    <property type="protein sequence ID" value="KAL1598048.1"/>
    <property type="molecule type" value="Genomic_DNA"/>
</dbReference>
<feature type="domain" description="C2H2-type" evidence="2">
    <location>
        <begin position="59"/>
        <end position="79"/>
    </location>
</feature>
<evidence type="ECO:0000256" key="1">
    <source>
        <dbReference type="SAM" id="MobiDB-lite"/>
    </source>
</evidence>
<feature type="region of interest" description="Disordered" evidence="1">
    <location>
        <begin position="91"/>
        <end position="152"/>
    </location>
</feature>
<dbReference type="InterPro" id="IPR013087">
    <property type="entry name" value="Znf_C2H2_type"/>
</dbReference>
<reference evidence="3 4" key="1">
    <citation type="submission" date="2024-02" db="EMBL/GenBank/DDBJ databases">
        <title>De novo assembly and annotation of 12 fungi associated with fruit tree decline syndrome in Ontario, Canada.</title>
        <authorList>
            <person name="Sulman M."/>
            <person name="Ellouze W."/>
            <person name="Ilyukhin E."/>
        </authorList>
    </citation>
    <scope>NUCLEOTIDE SEQUENCE [LARGE SCALE GENOMIC DNA]</scope>
    <source>
        <strain evidence="3 4">M42-189</strain>
    </source>
</reference>
<proteinExistence type="predicted"/>